<reference evidence="7 8" key="1">
    <citation type="submission" date="2016-07" db="EMBL/GenBank/DDBJ databases">
        <title>Draft genome of the white-rot fungus Obba rivulosa 3A-2.</title>
        <authorList>
            <consortium name="DOE Joint Genome Institute"/>
            <person name="Miettinen O."/>
            <person name="Riley R."/>
            <person name="Acob R."/>
            <person name="Barry K."/>
            <person name="Cullen D."/>
            <person name="De Vries R."/>
            <person name="Hainaut M."/>
            <person name="Hatakka A."/>
            <person name="Henrissat B."/>
            <person name="Hilden K."/>
            <person name="Kuo R."/>
            <person name="Labutti K."/>
            <person name="Lipzen A."/>
            <person name="Makela M.R."/>
            <person name="Sandor L."/>
            <person name="Spatafora J.W."/>
            <person name="Grigoriev I.V."/>
            <person name="Hibbett D.S."/>
        </authorList>
    </citation>
    <scope>NUCLEOTIDE SEQUENCE [LARGE SCALE GENOMIC DNA]</scope>
    <source>
        <strain evidence="7 8">3A-2</strain>
    </source>
</reference>
<evidence type="ECO:0000256" key="6">
    <source>
        <dbReference type="RuleBase" id="RU365009"/>
    </source>
</evidence>
<organism evidence="7 8">
    <name type="scientific">Obba rivulosa</name>
    <dbReference type="NCBI Taxonomy" id="1052685"/>
    <lineage>
        <taxon>Eukaryota</taxon>
        <taxon>Fungi</taxon>
        <taxon>Dikarya</taxon>
        <taxon>Basidiomycota</taxon>
        <taxon>Agaricomycotina</taxon>
        <taxon>Agaricomycetes</taxon>
        <taxon>Polyporales</taxon>
        <taxon>Gelatoporiaceae</taxon>
        <taxon>Obba</taxon>
    </lineage>
</organism>
<keyword evidence="5 6" id="KW-1015">Disulfide bond</keyword>
<dbReference type="InterPro" id="IPR001338">
    <property type="entry name" value="Class_I_Hydrophobin"/>
</dbReference>
<dbReference type="Proteomes" id="UP000250043">
    <property type="component" value="Unassembled WGS sequence"/>
</dbReference>
<proteinExistence type="inferred from homology"/>
<evidence type="ECO:0000313" key="8">
    <source>
        <dbReference type="Proteomes" id="UP000250043"/>
    </source>
</evidence>
<evidence type="ECO:0000256" key="5">
    <source>
        <dbReference type="ARBA" id="ARBA00023157"/>
    </source>
</evidence>
<evidence type="ECO:0000256" key="1">
    <source>
        <dbReference type="ARBA" id="ARBA00004191"/>
    </source>
</evidence>
<evidence type="ECO:0000256" key="2">
    <source>
        <dbReference type="ARBA" id="ARBA00010446"/>
    </source>
</evidence>
<keyword evidence="3 6" id="KW-0134">Cell wall</keyword>
<dbReference type="GO" id="GO:0009277">
    <property type="term" value="C:fungal-type cell wall"/>
    <property type="evidence" value="ECO:0007669"/>
    <property type="project" value="InterPro"/>
</dbReference>
<dbReference type="Pfam" id="PF01185">
    <property type="entry name" value="Hydrophobin"/>
    <property type="match status" value="1"/>
</dbReference>
<dbReference type="GO" id="GO:0005199">
    <property type="term" value="F:structural constituent of cell wall"/>
    <property type="evidence" value="ECO:0007669"/>
    <property type="project" value="InterPro"/>
</dbReference>
<keyword evidence="4 6" id="KW-0964">Secreted</keyword>
<evidence type="ECO:0000256" key="4">
    <source>
        <dbReference type="ARBA" id="ARBA00022525"/>
    </source>
</evidence>
<comment type="similarity">
    <text evidence="2 6">Belongs to the fungal hydrophobin family.</text>
</comment>
<dbReference type="AlphaFoldDB" id="A0A8E2ANJ4"/>
<keyword evidence="8" id="KW-1185">Reference proteome</keyword>
<evidence type="ECO:0000256" key="3">
    <source>
        <dbReference type="ARBA" id="ARBA00022512"/>
    </source>
</evidence>
<comment type="subcellular location">
    <subcellularLocation>
        <location evidence="1 6">Secreted</location>
        <location evidence="1 6">Cell wall</location>
    </subcellularLocation>
</comment>
<gene>
    <name evidence="7" type="ORF">OBBRIDRAFT_805672</name>
</gene>
<protein>
    <recommendedName>
        <fullName evidence="6">Hydrophobin</fullName>
    </recommendedName>
</protein>
<feature type="signal peptide" evidence="6">
    <location>
        <begin position="1"/>
        <end position="19"/>
    </location>
</feature>
<name>A0A8E2ANJ4_9APHY</name>
<sequence length="123" mass="12300">MYAFKTIVAAALLALPAFALPQDPTDGPCSGGQVQCCDTSARGDSDHMREVGKALNMNIDPNTMYATGCTPSNGLVGSGSSASCTSKPMCCMNNGSGSSGDDGLMGLIGNLIGVDCGDISVGL</sequence>
<keyword evidence="6" id="KW-0732">Signal</keyword>
<dbReference type="CDD" id="cd23507">
    <property type="entry name" value="hydrophobin_I"/>
    <property type="match status" value="1"/>
</dbReference>
<dbReference type="EMBL" id="KV722466">
    <property type="protein sequence ID" value="OCH87978.1"/>
    <property type="molecule type" value="Genomic_DNA"/>
</dbReference>
<feature type="chain" id="PRO_5034521831" description="Hydrophobin" evidence="6">
    <location>
        <begin position="20"/>
        <end position="123"/>
    </location>
</feature>
<accession>A0A8E2ANJ4</accession>
<evidence type="ECO:0000313" key="7">
    <source>
        <dbReference type="EMBL" id="OCH87978.1"/>
    </source>
</evidence>